<dbReference type="SUPFAM" id="SSF53474">
    <property type="entry name" value="alpha/beta-Hydrolases"/>
    <property type="match status" value="1"/>
</dbReference>
<reference evidence="5" key="1">
    <citation type="journal article" date="2019" name="Int. J. Syst. Evol. Microbiol.">
        <title>The Global Catalogue of Microorganisms (GCM) 10K type strain sequencing project: providing services to taxonomists for standard genome sequencing and annotation.</title>
        <authorList>
            <consortium name="The Broad Institute Genomics Platform"/>
            <consortium name="The Broad Institute Genome Sequencing Center for Infectious Disease"/>
            <person name="Wu L."/>
            <person name="Ma J."/>
        </authorList>
    </citation>
    <scope>NUCLEOTIDE SEQUENCE [LARGE SCALE GENOMIC DNA]</scope>
    <source>
        <strain evidence="5">CGMCC 4.1782</strain>
    </source>
</reference>
<dbReference type="PRINTS" id="PR00793">
    <property type="entry name" value="PROAMNOPTASE"/>
</dbReference>
<organism evidence="4 5">
    <name type="scientific">Pontibacter ruber</name>
    <dbReference type="NCBI Taxonomy" id="1343895"/>
    <lineage>
        <taxon>Bacteria</taxon>
        <taxon>Pseudomonadati</taxon>
        <taxon>Bacteroidota</taxon>
        <taxon>Cytophagia</taxon>
        <taxon>Cytophagales</taxon>
        <taxon>Hymenobacteraceae</taxon>
        <taxon>Pontibacter</taxon>
    </lineage>
</organism>
<dbReference type="InterPro" id="IPR050266">
    <property type="entry name" value="AB_hydrolase_sf"/>
</dbReference>
<dbReference type="Proteomes" id="UP001597374">
    <property type="component" value="Unassembled WGS sequence"/>
</dbReference>
<dbReference type="GO" id="GO:0016787">
    <property type="term" value="F:hydrolase activity"/>
    <property type="evidence" value="ECO:0007669"/>
    <property type="project" value="UniProtKB-KW"/>
</dbReference>
<dbReference type="Pfam" id="PF00561">
    <property type="entry name" value="Abhydrolase_1"/>
    <property type="match status" value="1"/>
</dbReference>
<evidence type="ECO:0000259" key="3">
    <source>
        <dbReference type="Pfam" id="PF00561"/>
    </source>
</evidence>
<evidence type="ECO:0000256" key="1">
    <source>
        <dbReference type="ARBA" id="ARBA00010088"/>
    </source>
</evidence>
<gene>
    <name evidence="4" type="ORF">ACFSKP_14125</name>
</gene>
<comment type="caution">
    <text evidence="4">The sequence shown here is derived from an EMBL/GenBank/DDBJ whole genome shotgun (WGS) entry which is preliminary data.</text>
</comment>
<dbReference type="EMBL" id="JBHUIM010000002">
    <property type="protein sequence ID" value="MFD2247400.1"/>
    <property type="molecule type" value="Genomic_DNA"/>
</dbReference>
<evidence type="ECO:0000256" key="2">
    <source>
        <dbReference type="ARBA" id="ARBA00022801"/>
    </source>
</evidence>
<dbReference type="PANTHER" id="PTHR43798">
    <property type="entry name" value="MONOACYLGLYCEROL LIPASE"/>
    <property type="match status" value="1"/>
</dbReference>
<dbReference type="PANTHER" id="PTHR43798:SF33">
    <property type="entry name" value="HYDROLASE, PUTATIVE (AFU_ORTHOLOGUE AFUA_2G14860)-RELATED"/>
    <property type="match status" value="1"/>
</dbReference>
<sequence length="290" mass="33154">MERLIGNKDTRLYTVTYPNSGKDTIIMLHGGPGVPDGLDPVISYLHRHFQVISFHQRGTLNSPCYSGNYSLERYISDIDQLATYFELPKFHLFGHSWGGLYAQIYAEQSMDRLQSMFLCSPGSGTGKQWREMGMEVAKYNKDKSTKQEWFSMLRHAMQGFLGSDKAYEKLFTQFCLNCNKGYLVDDPIPVQVDHIVAQPINRTNWAILLYHQLEKMTNPGFKVTVSYGDNDIFGDSTRYVKDRYPTAEFITIPGSSHFPWLQNEAAFYNALSAHYGITNPVPSEPSHRTF</sequence>
<keyword evidence="5" id="KW-1185">Reference proteome</keyword>
<feature type="domain" description="AB hydrolase-1" evidence="3">
    <location>
        <begin position="24"/>
        <end position="132"/>
    </location>
</feature>
<keyword evidence="2 4" id="KW-0378">Hydrolase</keyword>
<proteinExistence type="inferred from homology"/>
<dbReference type="Gene3D" id="3.40.50.1820">
    <property type="entry name" value="alpha/beta hydrolase"/>
    <property type="match status" value="1"/>
</dbReference>
<dbReference type="InterPro" id="IPR029058">
    <property type="entry name" value="AB_hydrolase_fold"/>
</dbReference>
<dbReference type="InterPro" id="IPR002410">
    <property type="entry name" value="Peptidase_S33"/>
</dbReference>
<dbReference type="RefSeq" id="WP_250430332.1">
    <property type="nucleotide sequence ID" value="NZ_JALPRR010000003.1"/>
</dbReference>
<comment type="similarity">
    <text evidence="1">Belongs to the peptidase S33 family.</text>
</comment>
<accession>A0ABW5D1F3</accession>
<name>A0ABW5D1F3_9BACT</name>
<dbReference type="InterPro" id="IPR000073">
    <property type="entry name" value="AB_hydrolase_1"/>
</dbReference>
<evidence type="ECO:0000313" key="4">
    <source>
        <dbReference type="EMBL" id="MFD2247400.1"/>
    </source>
</evidence>
<protein>
    <submittedName>
        <fullName evidence="4">Alpha/beta fold hydrolase</fullName>
    </submittedName>
</protein>
<evidence type="ECO:0000313" key="5">
    <source>
        <dbReference type="Proteomes" id="UP001597374"/>
    </source>
</evidence>